<evidence type="ECO:0000313" key="3">
    <source>
        <dbReference type="Proteomes" id="UP000178485"/>
    </source>
</evidence>
<accession>A0A1G4G4L2</accession>
<keyword evidence="3" id="KW-1185">Reference proteome</keyword>
<dbReference type="AlphaFoldDB" id="A0A1G4G4L2"/>
<protein>
    <submittedName>
        <fullName evidence="2">Uncharacterized protein</fullName>
    </submittedName>
</protein>
<name>A0A1G4G4L2_9BACT</name>
<reference evidence="2 3" key="1">
    <citation type="submission" date="2016-08" db="EMBL/GenBank/DDBJ databases">
        <authorList>
            <person name="Seilhamer J.J."/>
        </authorList>
    </citation>
    <scope>NUCLEOTIDE SEQUENCE [LARGE SCALE GENOMIC DNA]</scope>
    <source>
        <strain evidence="2">ING2-E5A</strain>
    </source>
</reference>
<sequence>MEQNKQKALDKMNLLLRAIAKSQGIDPDDPKFQTNENRKQEKKDLQGNQ</sequence>
<evidence type="ECO:0000313" key="2">
    <source>
        <dbReference type="EMBL" id="SCM55952.1"/>
    </source>
</evidence>
<dbReference type="KEGG" id="pmuc:ING2E5A_0652"/>
<dbReference type="EMBL" id="LT608328">
    <property type="protein sequence ID" value="SCM55952.1"/>
    <property type="molecule type" value="Genomic_DNA"/>
</dbReference>
<organism evidence="2 3">
    <name type="scientific">Petrimonas mucosa</name>
    <dbReference type="NCBI Taxonomy" id="1642646"/>
    <lineage>
        <taxon>Bacteria</taxon>
        <taxon>Pseudomonadati</taxon>
        <taxon>Bacteroidota</taxon>
        <taxon>Bacteroidia</taxon>
        <taxon>Bacteroidales</taxon>
        <taxon>Dysgonomonadaceae</taxon>
        <taxon>Petrimonas</taxon>
    </lineage>
</organism>
<feature type="region of interest" description="Disordered" evidence="1">
    <location>
        <begin position="21"/>
        <end position="49"/>
    </location>
</feature>
<feature type="compositionally biased region" description="Basic and acidic residues" evidence="1">
    <location>
        <begin position="28"/>
        <end position="49"/>
    </location>
</feature>
<proteinExistence type="predicted"/>
<evidence type="ECO:0000256" key="1">
    <source>
        <dbReference type="SAM" id="MobiDB-lite"/>
    </source>
</evidence>
<gene>
    <name evidence="2" type="ORF">ING2E5A_0652</name>
</gene>
<dbReference type="Proteomes" id="UP000178485">
    <property type="component" value="Chromosome i"/>
</dbReference>